<dbReference type="STRING" id="138074.SYMBAF_160365"/>
<dbReference type="Proteomes" id="UP000042738">
    <property type="component" value="Chromosome"/>
</dbReference>
<reference evidence="2" key="2">
    <citation type="submission" date="2014-06" db="EMBL/GenBank/DDBJ databases">
        <authorList>
            <person name="Foray V.V."/>
        </authorList>
    </citation>
    <scope>NUCLEOTIDE SEQUENCE</scope>
    <source>
        <strain evidence="2">CWBI-2.3</strain>
    </source>
</reference>
<dbReference type="Gene3D" id="3.10.450.40">
    <property type="match status" value="1"/>
</dbReference>
<evidence type="ECO:0000313" key="3">
    <source>
        <dbReference type="EMBL" id="QLH63315.1"/>
    </source>
</evidence>
<proteinExistence type="predicted"/>
<dbReference type="AlphaFoldDB" id="A0A068Z012"/>
<reference evidence="2 4" key="1">
    <citation type="journal article" date="2014" name="Genome Announc.">
        <title>Whole-Genome Sequence of Serratia symbiotica Strain CWBI-2.3T, a Free-Living Symbiont of the Black Bean Aphid Aphis fabae.</title>
        <authorList>
            <person name="Foray V."/>
            <person name="Grigorescu A.S."/>
            <person name="Sabri A."/>
            <person name="Haubruge E."/>
            <person name="Lognay G."/>
            <person name="Francis F."/>
            <person name="Fauconnier M.L."/>
            <person name="Hance T."/>
            <person name="Thonart P."/>
        </authorList>
    </citation>
    <scope>NUCLEOTIDE SEQUENCE [LARGE SCALE GENOMIC DNA]</scope>
    <source>
        <strain evidence="2">CWBI-2.3</strain>
    </source>
</reference>
<accession>A0A068Z012</accession>
<dbReference type="EMBL" id="CP050855">
    <property type="protein sequence ID" value="QLH61671.1"/>
    <property type="molecule type" value="Genomic_DNA"/>
</dbReference>
<gene>
    <name evidence="2" type="ORF">SYMBAF_00225</name>
    <name evidence="3" type="ORF">SYMBAF_10765</name>
</gene>
<sequence length="122" mass="13263">MTVRYTGMNPDGTGQLTDTDQLWNSVRDILTTPLASRVMRRDYGSMIPDLLDEPQNEVARLQCMSAAVIALTMWEPRVALNGINISYSKDGAVTAELVGIITETMQTAGTALTLRSGSNGNR</sequence>
<reference evidence="2" key="3">
    <citation type="submission" date="2020-04" db="EMBL/GenBank/DDBJ databases">
        <title>Genomic Insight into Nascent Stage of Mutualistic Insect Bacterial Symbioses through the Bacterial Symbiont Serratia symbiotica.</title>
        <authorList>
            <person name="Renoz F."/>
            <person name="Foray V."/>
            <person name="Ambroise J."/>
            <person name="Baa-Puyoulet P."/>
            <person name="Bearzatto B."/>
            <person name="Mendez G.L."/>
            <person name="Vanderpoorten A."/>
            <person name="Mahillon J."/>
            <person name="Gala J.-L."/>
            <person name="Calevro F."/>
            <person name="Hance T."/>
        </authorList>
    </citation>
    <scope>NUCLEOTIDE SEQUENCE</scope>
    <source>
        <strain evidence="2">CWBI-2.3</strain>
    </source>
</reference>
<evidence type="ECO:0000259" key="1">
    <source>
        <dbReference type="Pfam" id="PF04965"/>
    </source>
</evidence>
<name>A0A068Z012_9GAMM</name>
<dbReference type="RefSeq" id="WP_040264581.1">
    <property type="nucleotide sequence ID" value="NZ_CP050855.1"/>
</dbReference>
<dbReference type="Pfam" id="PF04965">
    <property type="entry name" value="GPW_gp25"/>
    <property type="match status" value="1"/>
</dbReference>
<evidence type="ECO:0000313" key="2">
    <source>
        <dbReference type="EMBL" id="QLH61671.1"/>
    </source>
</evidence>
<dbReference type="InterPro" id="IPR007048">
    <property type="entry name" value="IraD/Gp25-like"/>
</dbReference>
<organism evidence="2 4">
    <name type="scientific">Serratia symbiotica</name>
    <dbReference type="NCBI Taxonomy" id="138074"/>
    <lineage>
        <taxon>Bacteria</taxon>
        <taxon>Pseudomonadati</taxon>
        <taxon>Pseudomonadota</taxon>
        <taxon>Gammaproteobacteria</taxon>
        <taxon>Enterobacterales</taxon>
        <taxon>Yersiniaceae</taxon>
        <taxon>Serratia</taxon>
    </lineage>
</organism>
<dbReference type="GeneID" id="93736975"/>
<protein>
    <submittedName>
        <fullName evidence="2">Baseplate assembly protein</fullName>
    </submittedName>
</protein>
<feature type="domain" description="IraD/Gp25-like" evidence="1">
    <location>
        <begin position="24"/>
        <end position="91"/>
    </location>
</feature>
<dbReference type="SUPFAM" id="SSF160719">
    <property type="entry name" value="gpW/gp25-like"/>
    <property type="match status" value="1"/>
</dbReference>
<dbReference type="EMBL" id="CP050855">
    <property type="protein sequence ID" value="QLH63315.1"/>
    <property type="molecule type" value="Genomic_DNA"/>
</dbReference>
<evidence type="ECO:0000313" key="4">
    <source>
        <dbReference type="Proteomes" id="UP000042738"/>
    </source>
</evidence>